<sequence length="376" mass="40376">MTLFGWDTSDYDVGRGLTRARVTDAAGLGITFLTCKGTEQSPSAVFRSQHCGWILATARDARIPFLGMYVVVRSGVPAATQAGTLVSYANSQVPWWSAFPGFFWQVDLERWPYDQVSPSVGVQVANELEARTAKTALMYASKGQYGTSPLGDFPRWNANYPYNLDENFTTAYQRAGGDTGPGWTAYGSPLTLPRIWQYTSTARIGAQRTCDANAFRGTAADFATMIGTSAPGELDVKAANLVTAARGFTIPTDGAFHNLRWSDGNYAYSLPGSGYVAHQVKLDLRGLLPGDLVRIEAVYEYPGNPAPYRQLLAQLTVSVDPANYGGQFVVASPNENHQMVAGTSITFAAAVTAGAGNPARTLTFGGATRKSVLLFA</sequence>
<keyword evidence="2" id="KW-1185">Reference proteome</keyword>
<accession>A0ABV8KG88</accession>
<dbReference type="SUPFAM" id="SSF51445">
    <property type="entry name" value="(Trans)glycosidases"/>
    <property type="match status" value="1"/>
</dbReference>
<dbReference type="Gene3D" id="3.20.20.80">
    <property type="entry name" value="Glycosidases"/>
    <property type="match status" value="1"/>
</dbReference>
<evidence type="ECO:0000313" key="1">
    <source>
        <dbReference type="EMBL" id="MFC4105024.1"/>
    </source>
</evidence>
<comment type="caution">
    <text evidence="1">The sequence shown here is derived from an EMBL/GenBank/DDBJ whole genome shotgun (WGS) entry which is preliminary data.</text>
</comment>
<reference evidence="2" key="1">
    <citation type="journal article" date="2019" name="Int. J. Syst. Evol. Microbiol.">
        <title>The Global Catalogue of Microorganisms (GCM) 10K type strain sequencing project: providing services to taxonomists for standard genome sequencing and annotation.</title>
        <authorList>
            <consortium name="The Broad Institute Genomics Platform"/>
            <consortium name="The Broad Institute Genome Sequencing Center for Infectious Disease"/>
            <person name="Wu L."/>
            <person name="Ma J."/>
        </authorList>
    </citation>
    <scope>NUCLEOTIDE SEQUENCE [LARGE SCALE GENOMIC DNA]</scope>
    <source>
        <strain evidence="2">2902at01</strain>
    </source>
</reference>
<dbReference type="Proteomes" id="UP001595868">
    <property type="component" value="Unassembled WGS sequence"/>
</dbReference>
<gene>
    <name evidence="1" type="ORF">ACFOX0_03595</name>
</gene>
<dbReference type="RefSeq" id="WP_377542018.1">
    <property type="nucleotide sequence ID" value="NZ_JBHSBN010000002.1"/>
</dbReference>
<organism evidence="1 2">
    <name type="scientific">Micromonospora zhanjiangensis</name>
    <dbReference type="NCBI Taxonomy" id="1522057"/>
    <lineage>
        <taxon>Bacteria</taxon>
        <taxon>Bacillati</taxon>
        <taxon>Actinomycetota</taxon>
        <taxon>Actinomycetes</taxon>
        <taxon>Micromonosporales</taxon>
        <taxon>Micromonosporaceae</taxon>
        <taxon>Micromonospora</taxon>
    </lineage>
</organism>
<dbReference type="InterPro" id="IPR017853">
    <property type="entry name" value="GH"/>
</dbReference>
<protein>
    <submittedName>
        <fullName evidence="1">Uncharacterized protein</fullName>
    </submittedName>
</protein>
<name>A0ABV8KG88_9ACTN</name>
<evidence type="ECO:0000313" key="2">
    <source>
        <dbReference type="Proteomes" id="UP001595868"/>
    </source>
</evidence>
<dbReference type="EMBL" id="JBHSBN010000002">
    <property type="protein sequence ID" value="MFC4105024.1"/>
    <property type="molecule type" value="Genomic_DNA"/>
</dbReference>
<proteinExistence type="predicted"/>